<keyword evidence="2" id="KW-1185">Reference proteome</keyword>
<name>A0A428MCU3_9BACT</name>
<dbReference type="AlphaFoldDB" id="A0A428MCU3"/>
<dbReference type="EMBL" id="RSDW01000001">
    <property type="protein sequence ID" value="RSL14647.1"/>
    <property type="molecule type" value="Genomic_DNA"/>
</dbReference>
<gene>
    <name evidence="1" type="ORF">EDE15_0102</name>
</gene>
<sequence length="97" mass="11062">MRIGGRILSLALESVDFDDSKLDIKLWSVRSKQERVIASTDRFDQGFNPFLVGLCDNYWSLGISRRGIGTGARPSRPATSKILTFVRSMKRTKLRNW</sequence>
<protein>
    <submittedName>
        <fullName evidence="1">Uncharacterized protein</fullName>
    </submittedName>
</protein>
<accession>A0A428MCU3</accession>
<reference evidence="1 2" key="1">
    <citation type="submission" date="2018-12" db="EMBL/GenBank/DDBJ databases">
        <title>Sequencing of bacterial isolates from soil warming experiment in Harvard Forest, Massachusetts, USA.</title>
        <authorList>
            <person name="Deangelis K."/>
        </authorList>
    </citation>
    <scope>NUCLEOTIDE SEQUENCE [LARGE SCALE GENOMIC DNA]</scope>
    <source>
        <strain evidence="1 2">EB153</strain>
    </source>
</reference>
<organism evidence="1 2">
    <name type="scientific">Edaphobacter aggregans</name>
    <dbReference type="NCBI Taxonomy" id="570835"/>
    <lineage>
        <taxon>Bacteria</taxon>
        <taxon>Pseudomonadati</taxon>
        <taxon>Acidobacteriota</taxon>
        <taxon>Terriglobia</taxon>
        <taxon>Terriglobales</taxon>
        <taxon>Acidobacteriaceae</taxon>
        <taxon>Edaphobacter</taxon>
    </lineage>
</organism>
<proteinExistence type="predicted"/>
<evidence type="ECO:0000313" key="2">
    <source>
        <dbReference type="Proteomes" id="UP000269669"/>
    </source>
</evidence>
<comment type="caution">
    <text evidence="1">The sequence shown here is derived from an EMBL/GenBank/DDBJ whole genome shotgun (WGS) entry which is preliminary data.</text>
</comment>
<dbReference type="Proteomes" id="UP000269669">
    <property type="component" value="Unassembled WGS sequence"/>
</dbReference>
<evidence type="ECO:0000313" key="1">
    <source>
        <dbReference type="EMBL" id="RSL14647.1"/>
    </source>
</evidence>